<feature type="transmembrane region" description="Helical" evidence="1">
    <location>
        <begin position="150"/>
        <end position="168"/>
    </location>
</feature>
<accession>A0A1F6EFL7</accession>
<evidence type="ECO:0000313" key="3">
    <source>
        <dbReference type="Proteomes" id="UP000177306"/>
    </source>
</evidence>
<feature type="transmembrane region" description="Helical" evidence="1">
    <location>
        <begin position="6"/>
        <end position="27"/>
    </location>
</feature>
<feature type="transmembrane region" description="Helical" evidence="1">
    <location>
        <begin position="174"/>
        <end position="194"/>
    </location>
</feature>
<gene>
    <name evidence="2" type="ORF">A3A38_02080</name>
</gene>
<feature type="transmembrane region" description="Helical" evidence="1">
    <location>
        <begin position="91"/>
        <end position="112"/>
    </location>
</feature>
<proteinExistence type="predicted"/>
<keyword evidence="1" id="KW-1133">Transmembrane helix</keyword>
<feature type="transmembrane region" description="Helical" evidence="1">
    <location>
        <begin position="39"/>
        <end position="58"/>
    </location>
</feature>
<dbReference type="Proteomes" id="UP000177306">
    <property type="component" value="Unassembled WGS sequence"/>
</dbReference>
<dbReference type="AlphaFoldDB" id="A0A1F6EFL7"/>
<reference evidence="2 3" key="1">
    <citation type="journal article" date="2016" name="Nat. Commun.">
        <title>Thousands of microbial genomes shed light on interconnected biogeochemical processes in an aquifer system.</title>
        <authorList>
            <person name="Anantharaman K."/>
            <person name="Brown C.T."/>
            <person name="Hug L.A."/>
            <person name="Sharon I."/>
            <person name="Castelle C.J."/>
            <person name="Probst A.J."/>
            <person name="Thomas B.C."/>
            <person name="Singh A."/>
            <person name="Wilkins M.J."/>
            <person name="Karaoz U."/>
            <person name="Brodie E.L."/>
            <person name="Williams K.H."/>
            <person name="Hubbard S.S."/>
            <person name="Banfield J.F."/>
        </authorList>
    </citation>
    <scope>NUCLEOTIDE SEQUENCE [LARGE SCALE GENOMIC DNA]</scope>
</reference>
<evidence type="ECO:0000256" key="1">
    <source>
        <dbReference type="SAM" id="Phobius"/>
    </source>
</evidence>
<protein>
    <submittedName>
        <fullName evidence="2">Uncharacterized protein</fullName>
    </submittedName>
</protein>
<comment type="caution">
    <text evidence="2">The sequence shown here is derived from an EMBL/GenBank/DDBJ whole genome shotgun (WGS) entry which is preliminary data.</text>
</comment>
<dbReference type="EMBL" id="MFLY01000050">
    <property type="protein sequence ID" value="OGG72449.1"/>
    <property type="molecule type" value="Genomic_DNA"/>
</dbReference>
<feature type="transmembrane region" description="Helical" evidence="1">
    <location>
        <begin position="64"/>
        <end position="84"/>
    </location>
</feature>
<name>A0A1F6EFL7_9BACT</name>
<organism evidence="2 3">
    <name type="scientific">Candidatus Kaiserbacteria bacterium RIFCSPLOWO2_01_FULL_53_17</name>
    <dbReference type="NCBI Taxonomy" id="1798511"/>
    <lineage>
        <taxon>Bacteria</taxon>
        <taxon>Candidatus Kaiseribacteriota</taxon>
    </lineage>
</organism>
<keyword evidence="1" id="KW-0472">Membrane</keyword>
<sequence>MDSVNMDAFLAGASSVVMIVAYAVYNWQVVRGRSTPNAASWLVWAVAGIVSASSYFVMTGSIPKSLAVITDATLCSSVFLLALFKKKFGKLLAIDFVVLGGSILGAGIWATWGSADTANLFMQVIGLVGFLPTCVGLIRGTLQEEKMAWFLWGLAYFFASIVVVKNFDSNWHNLVSPLLVGVAMHWFVAALVVYQSRSRPAHP</sequence>
<evidence type="ECO:0000313" key="2">
    <source>
        <dbReference type="EMBL" id="OGG72449.1"/>
    </source>
</evidence>
<feature type="transmembrane region" description="Helical" evidence="1">
    <location>
        <begin position="118"/>
        <end position="138"/>
    </location>
</feature>
<keyword evidence="1" id="KW-0812">Transmembrane</keyword>